<organism evidence="5 6">
    <name type="scientific">Hapsidospora chrysogenum (strain ATCC 11550 / CBS 779.69 / DSM 880 / IAM 14645 / JCM 23072 / IMI 49137)</name>
    <name type="common">Acremonium chrysogenum</name>
    <dbReference type="NCBI Taxonomy" id="857340"/>
    <lineage>
        <taxon>Eukaryota</taxon>
        <taxon>Fungi</taxon>
        <taxon>Dikarya</taxon>
        <taxon>Ascomycota</taxon>
        <taxon>Pezizomycotina</taxon>
        <taxon>Sordariomycetes</taxon>
        <taxon>Hypocreomycetidae</taxon>
        <taxon>Hypocreales</taxon>
        <taxon>Bionectriaceae</taxon>
        <taxon>Hapsidospora</taxon>
    </lineage>
</organism>
<gene>
    <name evidence="5" type="ORF">ACRE_036940</name>
</gene>
<dbReference type="AlphaFoldDB" id="A0A086T821"/>
<feature type="chain" id="PRO_5001815603" description="Protein sel-1-like protein" evidence="4">
    <location>
        <begin position="21"/>
        <end position="854"/>
    </location>
</feature>
<evidence type="ECO:0000256" key="3">
    <source>
        <dbReference type="SAM" id="Phobius"/>
    </source>
</evidence>
<keyword evidence="3" id="KW-0812">Transmembrane</keyword>
<feature type="region of interest" description="Disordered" evidence="2">
    <location>
        <begin position="44"/>
        <end position="67"/>
    </location>
</feature>
<keyword evidence="4" id="KW-0732">Signal</keyword>
<protein>
    <recommendedName>
        <fullName evidence="7">Protein sel-1-like protein</fullName>
    </recommendedName>
</protein>
<evidence type="ECO:0008006" key="7">
    <source>
        <dbReference type="Google" id="ProtNLM"/>
    </source>
</evidence>
<evidence type="ECO:0000256" key="4">
    <source>
        <dbReference type="SAM" id="SignalP"/>
    </source>
</evidence>
<proteinExistence type="inferred from homology"/>
<dbReference type="HOGENOM" id="CLU_007931_0_0_1"/>
<dbReference type="InterPro" id="IPR011990">
    <property type="entry name" value="TPR-like_helical_dom_sf"/>
</dbReference>
<dbReference type="PANTHER" id="PTHR11102">
    <property type="entry name" value="SEL-1-LIKE PROTEIN"/>
    <property type="match status" value="1"/>
</dbReference>
<dbReference type="EMBL" id="JPKY01000031">
    <property type="protein sequence ID" value="KFH45503.1"/>
    <property type="molecule type" value="Genomic_DNA"/>
</dbReference>
<dbReference type="PANTHER" id="PTHR11102:SF147">
    <property type="entry name" value="SEL1L ADAPTOR SUBUNIT OF ERAD E3 UBIQUITIN LIGASE"/>
    <property type="match status" value="1"/>
</dbReference>
<reference evidence="6" key="1">
    <citation type="journal article" date="2014" name="Genome Announc.">
        <title>Genome sequence and annotation of Acremonium chrysogenum, producer of the beta-lactam antibiotic cephalosporin C.</title>
        <authorList>
            <person name="Terfehr D."/>
            <person name="Dahlmann T.A."/>
            <person name="Specht T."/>
            <person name="Zadra I."/>
            <person name="Kuernsteiner H."/>
            <person name="Kueck U."/>
        </authorList>
    </citation>
    <scope>NUCLEOTIDE SEQUENCE [LARGE SCALE GENOMIC DNA]</scope>
    <source>
        <strain evidence="6">ATCC 11550 / CBS 779.69 / DSM 880 / IAM 14645 / JCM 23072 / IMI 49137</strain>
    </source>
</reference>
<dbReference type="InterPro" id="IPR050767">
    <property type="entry name" value="Sel1_AlgK"/>
</dbReference>
<accession>A0A086T821</accession>
<dbReference type="STRING" id="857340.A0A086T821"/>
<evidence type="ECO:0000313" key="5">
    <source>
        <dbReference type="EMBL" id="KFH45503.1"/>
    </source>
</evidence>
<dbReference type="GO" id="GO:0005789">
    <property type="term" value="C:endoplasmic reticulum membrane"/>
    <property type="evidence" value="ECO:0007669"/>
    <property type="project" value="TreeGrafter"/>
</dbReference>
<sequence length="854" mass="95284">MAKPVVWLLLLLQALAVAGANWNFPFGDKGGRKTQGDHAEQEYDFRNGDEQPGADQPYTQSSWRSRADKGEGAEYFNAALKELRTVPKSSYQHSRRPSGLLSTALHYVAKTIPTGPVTAPTQRPTLSRPVAEAVDLLQEAALRNNSDAIFTLAEMTFYGHYGHPRNLPVAYQLYDILASVHGNATAQYMVGVFHSTGLAGIVPQNQANALLYHTFAAAGGDLRSEMAVAYRHYAGIGAVKSCERAVEHYKRVADKAIEWYRSGPPGGRTWVQHGWRIADDHGGVYGEGASASSAGINAFKPNLNSDANAAIGDVIEYLDLMSQKGDYKAAFNLGRIYYEGQRGLDRNLDLAKKYFFTVAARYWKRDGRIVDNYKPGIEKTACKAAAYIGRMYLRGEGLSQNFEKARTWFERGVTHGDPLAQYGLGRMLLLGHGGHKNFKKAMSLLKISADQDFAPAQVEMGKLRLDQGTAEDLRIANNYFELASRYGNIEANYYLAEMVHHGVGREKLCPVALNYYKNVAEKAEPMVASWAEANEAYNSGDHEAAFLHYLLAAEQGYEKAQTNVAYLLDSDHSKLPLVGWLRKQVGQVPKKDSLLDNASLALVQWTRSSRQSNIDATVKMGDYYYYGIGTERDIQKAVQCYLAASDHSQSAQALFNLGWMHENGVGLDQDFHLAKRYYDHALMVNKEAYLPVTLSLLKLRVRSAWNTLTDGDIHSIQEEPSKYHDLQPDLDHRLTISAEAKKDWSLSEWIANFIQEDAYYGYEDDMYADDLYDDTIGGGEGDFDEGGVLESVLIIGVMTVLIFLLWWRQRIQQAHAQREEERRREQGLPPRQPPPAGPNPEDGFAQWAAGGIEL</sequence>
<feature type="region of interest" description="Disordered" evidence="2">
    <location>
        <begin position="818"/>
        <end position="854"/>
    </location>
</feature>
<feature type="signal peptide" evidence="4">
    <location>
        <begin position="1"/>
        <end position="20"/>
    </location>
</feature>
<dbReference type="SMART" id="SM00671">
    <property type="entry name" value="SEL1"/>
    <property type="match status" value="11"/>
</dbReference>
<comment type="similarity">
    <text evidence="1">Belongs to the sel-1 family.</text>
</comment>
<dbReference type="Pfam" id="PF08238">
    <property type="entry name" value="Sel1"/>
    <property type="match status" value="11"/>
</dbReference>
<feature type="transmembrane region" description="Helical" evidence="3">
    <location>
        <begin position="788"/>
        <end position="807"/>
    </location>
</feature>
<keyword evidence="3" id="KW-0472">Membrane</keyword>
<evidence type="ECO:0000313" key="6">
    <source>
        <dbReference type="Proteomes" id="UP000029964"/>
    </source>
</evidence>
<comment type="caution">
    <text evidence="5">The sequence shown here is derived from an EMBL/GenBank/DDBJ whole genome shotgun (WGS) entry which is preliminary data.</text>
</comment>
<dbReference type="Gene3D" id="1.25.40.10">
    <property type="entry name" value="Tetratricopeptide repeat domain"/>
    <property type="match status" value="4"/>
</dbReference>
<name>A0A086T821_HAPC1</name>
<keyword evidence="3" id="KW-1133">Transmembrane helix</keyword>
<dbReference type="Proteomes" id="UP000029964">
    <property type="component" value="Unassembled WGS sequence"/>
</dbReference>
<evidence type="ECO:0000256" key="1">
    <source>
        <dbReference type="ARBA" id="ARBA00038101"/>
    </source>
</evidence>
<dbReference type="OrthoDB" id="27934at2759"/>
<evidence type="ECO:0000256" key="2">
    <source>
        <dbReference type="SAM" id="MobiDB-lite"/>
    </source>
</evidence>
<dbReference type="SUPFAM" id="SSF81901">
    <property type="entry name" value="HCP-like"/>
    <property type="match status" value="3"/>
</dbReference>
<dbReference type="GO" id="GO:0036503">
    <property type="term" value="P:ERAD pathway"/>
    <property type="evidence" value="ECO:0007669"/>
    <property type="project" value="TreeGrafter"/>
</dbReference>
<keyword evidence="6" id="KW-1185">Reference proteome</keyword>
<dbReference type="InterPro" id="IPR006597">
    <property type="entry name" value="Sel1-like"/>
</dbReference>